<dbReference type="Pfam" id="PF13676">
    <property type="entry name" value="TIR_2"/>
    <property type="match status" value="1"/>
</dbReference>
<reference evidence="14" key="1">
    <citation type="journal article" date="2016" name="PLoS ONE">
        <title>A Deep Insight into the Sialome of Male and Female Aedes aegypti Mosquitoes.</title>
        <authorList>
            <person name="Ribeiro J.M."/>
            <person name="Martin-Martin I."/>
            <person name="Arca B."/>
            <person name="Calvo E."/>
        </authorList>
    </citation>
    <scope>NUCLEOTIDE SEQUENCE</scope>
    <source>
        <strain evidence="14">Liverpool</strain>
        <tissue evidence="14">Salivary glands</tissue>
    </source>
</reference>
<keyword evidence="4 11" id="KW-0812">Transmembrane</keyword>
<keyword evidence="6" id="KW-0677">Repeat</keyword>
<organism evidence="14">
    <name type="scientific">Aedes aegypti</name>
    <name type="common">Yellowfever mosquito</name>
    <name type="synonym">Culex aegypti</name>
    <dbReference type="NCBI Taxonomy" id="7159"/>
    <lineage>
        <taxon>Eukaryota</taxon>
        <taxon>Metazoa</taxon>
        <taxon>Ecdysozoa</taxon>
        <taxon>Arthropoda</taxon>
        <taxon>Hexapoda</taxon>
        <taxon>Insecta</taxon>
        <taxon>Pterygota</taxon>
        <taxon>Neoptera</taxon>
        <taxon>Endopterygota</taxon>
        <taxon>Diptera</taxon>
        <taxon>Nematocera</taxon>
        <taxon>Culicoidea</taxon>
        <taxon>Culicidae</taxon>
        <taxon>Culicinae</taxon>
        <taxon>Aedini</taxon>
        <taxon>Aedes</taxon>
        <taxon>Stegomyia</taxon>
    </lineage>
</organism>
<dbReference type="SMART" id="SM00255">
    <property type="entry name" value="TIR"/>
    <property type="match status" value="1"/>
</dbReference>
<keyword evidence="5 12" id="KW-0732">Signal</keyword>
<evidence type="ECO:0000256" key="10">
    <source>
        <dbReference type="ARBA" id="ARBA00023180"/>
    </source>
</evidence>
<evidence type="ECO:0000256" key="8">
    <source>
        <dbReference type="ARBA" id="ARBA00023136"/>
    </source>
</evidence>
<evidence type="ECO:0000259" key="13">
    <source>
        <dbReference type="PROSITE" id="PS50104"/>
    </source>
</evidence>
<evidence type="ECO:0000256" key="12">
    <source>
        <dbReference type="SAM" id="SignalP"/>
    </source>
</evidence>
<keyword evidence="3" id="KW-0433">Leucine-rich repeat</keyword>
<dbReference type="PROSITE" id="PS51450">
    <property type="entry name" value="LRR"/>
    <property type="match status" value="4"/>
</dbReference>
<evidence type="ECO:0000313" key="14">
    <source>
        <dbReference type="EMBL" id="JAN95329.1"/>
    </source>
</evidence>
<evidence type="ECO:0000256" key="3">
    <source>
        <dbReference type="ARBA" id="ARBA00022614"/>
    </source>
</evidence>
<evidence type="ECO:0000256" key="9">
    <source>
        <dbReference type="ARBA" id="ARBA00023170"/>
    </source>
</evidence>
<evidence type="ECO:0000256" key="5">
    <source>
        <dbReference type="ARBA" id="ARBA00022729"/>
    </source>
</evidence>
<dbReference type="SUPFAM" id="SSF52200">
    <property type="entry name" value="Toll/Interleukin receptor TIR domain"/>
    <property type="match status" value="1"/>
</dbReference>
<evidence type="ECO:0000256" key="6">
    <source>
        <dbReference type="ARBA" id="ARBA00022737"/>
    </source>
</evidence>
<dbReference type="InterPro" id="IPR035897">
    <property type="entry name" value="Toll_tir_struct_dom_sf"/>
</dbReference>
<evidence type="ECO:0000256" key="1">
    <source>
        <dbReference type="ARBA" id="ARBA00004167"/>
    </source>
</evidence>
<dbReference type="PRINTS" id="PR01537">
    <property type="entry name" value="INTRLKN1R1F"/>
</dbReference>
<evidence type="ECO:0000256" key="2">
    <source>
        <dbReference type="ARBA" id="ARBA00009634"/>
    </source>
</evidence>
<evidence type="ECO:0000256" key="7">
    <source>
        <dbReference type="ARBA" id="ARBA00022989"/>
    </source>
</evidence>
<dbReference type="FunFam" id="3.40.50.10140:FF:000021">
    <property type="entry name" value="Toll receptor 13"/>
    <property type="match status" value="1"/>
</dbReference>
<feature type="transmembrane region" description="Helical" evidence="11">
    <location>
        <begin position="669"/>
        <end position="691"/>
    </location>
</feature>
<feature type="signal peptide" evidence="12">
    <location>
        <begin position="1"/>
        <end position="22"/>
    </location>
</feature>
<feature type="non-terminal residue" evidence="14">
    <location>
        <position position="935"/>
    </location>
</feature>
<dbReference type="SMART" id="SM00369">
    <property type="entry name" value="LRR_TYP"/>
    <property type="match status" value="7"/>
</dbReference>
<keyword evidence="9" id="KW-0675">Receptor</keyword>
<proteinExistence type="evidence at transcript level"/>
<protein>
    <submittedName>
        <fullName evidence="14">Putative mitotic protein phosphatase 1 regulator</fullName>
    </submittedName>
</protein>
<evidence type="ECO:0000256" key="4">
    <source>
        <dbReference type="ARBA" id="ARBA00022692"/>
    </source>
</evidence>
<dbReference type="GO" id="GO:0007165">
    <property type="term" value="P:signal transduction"/>
    <property type="evidence" value="ECO:0007669"/>
    <property type="project" value="InterPro"/>
</dbReference>
<feature type="chain" id="PRO_5006129371" evidence="12">
    <location>
        <begin position="23"/>
        <end position="935"/>
    </location>
</feature>
<dbReference type="PANTHER" id="PTHR24365:SF541">
    <property type="entry name" value="PROTEIN TOLL-RELATED"/>
    <property type="match status" value="1"/>
</dbReference>
<dbReference type="Gene3D" id="3.40.50.10140">
    <property type="entry name" value="Toll/interleukin-1 receptor homology (TIR) domain"/>
    <property type="match status" value="1"/>
</dbReference>
<dbReference type="Pfam" id="PF13855">
    <property type="entry name" value="LRR_8"/>
    <property type="match status" value="2"/>
</dbReference>
<evidence type="ECO:0000256" key="11">
    <source>
        <dbReference type="SAM" id="Phobius"/>
    </source>
</evidence>
<dbReference type="Gene3D" id="3.80.10.10">
    <property type="entry name" value="Ribonuclease Inhibitor"/>
    <property type="match status" value="3"/>
</dbReference>
<comment type="similarity">
    <text evidence="2">Belongs to the Toll-like receptor family.</text>
</comment>
<comment type="subcellular location">
    <subcellularLocation>
        <location evidence="1">Membrane</location>
        <topology evidence="1">Single-pass membrane protein</topology>
    </subcellularLocation>
</comment>
<dbReference type="InterPro" id="IPR000157">
    <property type="entry name" value="TIR_dom"/>
</dbReference>
<feature type="domain" description="TIR" evidence="13">
    <location>
        <begin position="720"/>
        <end position="856"/>
    </location>
</feature>
<dbReference type="InterPro" id="IPR001611">
    <property type="entry name" value="Leu-rich_rpt"/>
</dbReference>
<keyword evidence="7 11" id="KW-1133">Transmembrane helix</keyword>
<dbReference type="GO" id="GO:0005886">
    <property type="term" value="C:plasma membrane"/>
    <property type="evidence" value="ECO:0007669"/>
    <property type="project" value="TreeGrafter"/>
</dbReference>
<dbReference type="GO" id="GO:0038023">
    <property type="term" value="F:signaling receptor activity"/>
    <property type="evidence" value="ECO:0007669"/>
    <property type="project" value="TreeGrafter"/>
</dbReference>
<dbReference type="SUPFAM" id="SSF52058">
    <property type="entry name" value="L domain-like"/>
    <property type="match status" value="2"/>
</dbReference>
<name>A0A0P6K0X2_AEDAE</name>
<dbReference type="VEuPathDB" id="VectorBase:AAEL026478"/>
<dbReference type="InterPro" id="IPR032675">
    <property type="entry name" value="LRR_dom_sf"/>
</dbReference>
<dbReference type="InterPro" id="IPR003591">
    <property type="entry name" value="Leu-rich_rpt_typical-subtyp"/>
</dbReference>
<dbReference type="PANTHER" id="PTHR24365">
    <property type="entry name" value="TOLL-LIKE RECEPTOR"/>
    <property type="match status" value="1"/>
</dbReference>
<sequence length="935" mass="106983">MSQRVILTLLITIGIVLGLVDAVDLCQQLRALPTPGPCSCPGVDSKMLCPDFEMYYEYNDSALLYIACKGKELQFNHTDSLSVDFSEISKLEVKSCVVNVPLKDTLDAIGIRDVRAVHFDSLTRFENPLPLSGLNLTKVEINVEHITLPNDGNLLPDSEQLEEFLLCYSDINSLPNNFLSDKSHLKSLYISGSKNLKNLPQVIPIPSLEKLYLDQNNISTITSEHFSLLSNLKILDLKQNPIKTIAEDAFKSNLELKRLHLQFDGPRLPEGIFRTLTMLTELKIVNGQLEHIQDDLFSNQKQLRTLDLSGNQLTVLQGSIFHRLNVLEHLEINDNHLNAISRNIFSMSNKLRNISLNRNQFTKIPANPSDISPFNHLTFLEKIELESNYLTEIGTWANHATLAVLQLSYNSIRKLNINTIPRNLHHLNLAYNKIEHIDVDEETLVNRQDLLLSLEGNPLTPDCKLINFIQTVRKGSLKAHLSKQYENLSIDQLYCDLEPSLCPHECNSCRVIGPERQLVLNCSYKNLEKIPPIPPDIYRNSSSIVLDVRNNSIRLLPTTHSNPGFGLINTLLLDNNLLETWSVANLHSNLSMISLNNNALYNLDRQLVEFIMGLPNLKNLHLLNNHWPCHCKLAKQMHWLQSKIVNFTALTCDSGRKLTEFEESCENDMLAFVLISFIILTLIASGFAFYYRHHSSIKKWLFVNQLCLGCASEVDVDTDFQYDAFISYSHRDENFITHELVPKLEAPPQKFRLCIHLRDFVPGMLIETQILNAIATSRRTIVYVTQNFLRSEWTRHEFRLAFEQSLRENRTRLIVILATDVQRLDQLDPQLRVFFSTTTYLRADDEKFWQKLVYAMPHRDVVQLQREQKAQRAEQHLRNSSLRESNRKREQLDLADIAFTRLCLFHTSGNTLSSRHICIADLNIPGASKIETLGA</sequence>
<accession>A0A0P6K0X2</accession>
<keyword evidence="10" id="KW-0325">Glycoprotein</keyword>
<dbReference type="PROSITE" id="PS50104">
    <property type="entry name" value="TIR"/>
    <property type="match status" value="1"/>
</dbReference>
<dbReference type="EMBL" id="GDUN01000590">
    <property type="protein sequence ID" value="JAN95329.1"/>
    <property type="molecule type" value="mRNA"/>
</dbReference>
<keyword evidence="8 11" id="KW-0472">Membrane</keyword>
<dbReference type="AlphaFoldDB" id="A0A0P6K0X2"/>